<reference evidence="2" key="1">
    <citation type="journal article" date="2014" name="Int. J. Syst. Evol. Microbiol.">
        <title>Complete genome sequence of Corynebacterium casei LMG S-19264T (=DSM 44701T), isolated from a smear-ripened cheese.</title>
        <authorList>
            <consortium name="US DOE Joint Genome Institute (JGI-PGF)"/>
            <person name="Walter F."/>
            <person name="Albersmeier A."/>
            <person name="Kalinowski J."/>
            <person name="Ruckert C."/>
        </authorList>
    </citation>
    <scope>NUCLEOTIDE SEQUENCE</scope>
    <source>
        <strain evidence="2">JCM 3090</strain>
    </source>
</reference>
<protein>
    <submittedName>
        <fullName evidence="2">Transcriptional regulator</fullName>
    </submittedName>
</protein>
<dbReference type="EMBL" id="BMQB01000005">
    <property type="protein sequence ID" value="GGJ94126.1"/>
    <property type="molecule type" value="Genomic_DNA"/>
</dbReference>
<organism evidence="2 3">
    <name type="scientific">Pilimelia anulata</name>
    <dbReference type="NCBI Taxonomy" id="53371"/>
    <lineage>
        <taxon>Bacteria</taxon>
        <taxon>Bacillati</taxon>
        <taxon>Actinomycetota</taxon>
        <taxon>Actinomycetes</taxon>
        <taxon>Micromonosporales</taxon>
        <taxon>Micromonosporaceae</taxon>
        <taxon>Pilimelia</taxon>
    </lineage>
</organism>
<evidence type="ECO:0000313" key="3">
    <source>
        <dbReference type="Proteomes" id="UP000649739"/>
    </source>
</evidence>
<evidence type="ECO:0000259" key="1">
    <source>
        <dbReference type="PROSITE" id="PS50943"/>
    </source>
</evidence>
<feature type="domain" description="HTH cro/C1-type" evidence="1">
    <location>
        <begin position="19"/>
        <end position="54"/>
    </location>
</feature>
<proteinExistence type="predicted"/>
<dbReference type="Gene3D" id="1.10.260.40">
    <property type="entry name" value="lambda repressor-like DNA-binding domains"/>
    <property type="match status" value="1"/>
</dbReference>
<comment type="caution">
    <text evidence="2">The sequence shown here is derived from an EMBL/GenBank/DDBJ whole genome shotgun (WGS) entry which is preliminary data.</text>
</comment>
<keyword evidence="3" id="KW-1185">Reference proteome</keyword>
<reference evidence="2" key="2">
    <citation type="submission" date="2020-09" db="EMBL/GenBank/DDBJ databases">
        <authorList>
            <person name="Sun Q."/>
            <person name="Ohkuma M."/>
        </authorList>
    </citation>
    <scope>NUCLEOTIDE SEQUENCE</scope>
    <source>
        <strain evidence="2">JCM 3090</strain>
    </source>
</reference>
<name>A0A8J3F9S6_9ACTN</name>
<dbReference type="PROSITE" id="PS50943">
    <property type="entry name" value="HTH_CROC1"/>
    <property type="match status" value="1"/>
</dbReference>
<dbReference type="GO" id="GO:0003677">
    <property type="term" value="F:DNA binding"/>
    <property type="evidence" value="ECO:0007669"/>
    <property type="project" value="InterPro"/>
</dbReference>
<dbReference type="Proteomes" id="UP000649739">
    <property type="component" value="Unassembled WGS sequence"/>
</dbReference>
<dbReference type="SMART" id="SM00530">
    <property type="entry name" value="HTH_XRE"/>
    <property type="match status" value="1"/>
</dbReference>
<dbReference type="AlphaFoldDB" id="A0A8J3F9S6"/>
<evidence type="ECO:0000313" key="2">
    <source>
        <dbReference type="EMBL" id="GGJ94126.1"/>
    </source>
</evidence>
<dbReference type="InterPro" id="IPR001387">
    <property type="entry name" value="Cro/C1-type_HTH"/>
</dbReference>
<sequence>MDTLTVTEQVDWTAFGRLLRDLRRRRGLTQLQLADRLGYHHTQISRLESGRRQPGEDFTERADRLLRAEGALTSLRHATRRRRPASRSTSPIPAVPLPAGVLPATVLRPDNRWPSHLPAAGVFCPLHPADACALPEPAALTAYFAVPGRLTRQPQWRDPFAVHAFAALAAVYALAGDRQHTARGLPLVEALGHALRRWALTSADPADRRIPLWLAATYARLAGRLHFVGGRNGPAMTWLGIGADWAELAGAADTRATLLAHMCMVACADRDAVALLELARRLATTRPERAWTRAAANLHAARGHALAGRPYAHLHHLRLAHDWRRRADGWDRLSAPWLPGQRGDVVLASHHGAALRDLAALSGDRRQARSAVREIARVWDPAAPAPESLIFTARLADAHACAGDLDAALATLDVLPPPTAEPHGLLAHELTGLRRRLTSLGAPRSRADIWLNPPAQRAG</sequence>
<dbReference type="InterPro" id="IPR010982">
    <property type="entry name" value="Lambda_DNA-bd_dom_sf"/>
</dbReference>
<dbReference type="Pfam" id="PF13560">
    <property type="entry name" value="HTH_31"/>
    <property type="match status" value="1"/>
</dbReference>
<accession>A0A8J3F9S6</accession>
<gene>
    <name evidence="2" type="ORF">GCM10010123_24970</name>
</gene>
<dbReference type="SUPFAM" id="SSF47413">
    <property type="entry name" value="lambda repressor-like DNA-binding domains"/>
    <property type="match status" value="1"/>
</dbReference>
<dbReference type="CDD" id="cd00093">
    <property type="entry name" value="HTH_XRE"/>
    <property type="match status" value="1"/>
</dbReference>